<protein>
    <recommendedName>
        <fullName evidence="5">Demethylmenaquinone methyltransferase</fullName>
        <ecNumber evidence="5">2.1.1.163</ecNumber>
    </recommendedName>
</protein>
<gene>
    <name evidence="6" type="primary">ubiE</name>
    <name evidence="5" type="synonym">menG</name>
    <name evidence="6" type="ORF">FYJ29_00545</name>
</gene>
<reference evidence="6 7" key="1">
    <citation type="submission" date="2019-08" db="EMBL/GenBank/DDBJ databases">
        <title>In-depth cultivation of the pig gut microbiome towards novel bacterial diversity and tailored functional studies.</title>
        <authorList>
            <person name="Wylensek D."/>
            <person name="Hitch T.C.A."/>
            <person name="Clavel T."/>
        </authorList>
    </citation>
    <scope>NUCLEOTIDE SEQUENCE [LARGE SCALE GENOMIC DNA]</scope>
    <source>
        <strain evidence="6 7">Oil-RF-744-WCA-WT-10</strain>
    </source>
</reference>
<dbReference type="EMBL" id="VULT01000001">
    <property type="protein sequence ID" value="MSS16269.1"/>
    <property type="molecule type" value="Genomic_DNA"/>
</dbReference>
<evidence type="ECO:0000256" key="1">
    <source>
        <dbReference type="ARBA" id="ARBA00022428"/>
    </source>
</evidence>
<keyword evidence="2 5" id="KW-0489">Methyltransferase</keyword>
<dbReference type="InterPro" id="IPR029063">
    <property type="entry name" value="SAM-dependent_MTases_sf"/>
</dbReference>
<feature type="binding site" evidence="5">
    <location>
        <begin position="118"/>
        <end position="119"/>
    </location>
    <ligand>
        <name>S-adenosyl-L-methionine</name>
        <dbReference type="ChEBI" id="CHEBI:59789"/>
    </ligand>
</feature>
<dbReference type="Proteomes" id="UP000483362">
    <property type="component" value="Unassembled WGS sequence"/>
</dbReference>
<accession>A0A6L5X7C6</accession>
<evidence type="ECO:0000256" key="5">
    <source>
        <dbReference type="HAMAP-Rule" id="MF_01813"/>
    </source>
</evidence>
<dbReference type="UniPathway" id="UPA00079">
    <property type="reaction ID" value="UER00169"/>
</dbReference>
<dbReference type="Pfam" id="PF01209">
    <property type="entry name" value="Ubie_methyltran"/>
    <property type="match status" value="1"/>
</dbReference>
<dbReference type="PROSITE" id="PS01184">
    <property type="entry name" value="UBIE_2"/>
    <property type="match status" value="1"/>
</dbReference>
<evidence type="ECO:0000256" key="2">
    <source>
        <dbReference type="ARBA" id="ARBA00022603"/>
    </source>
</evidence>
<feature type="binding site" evidence="5">
    <location>
        <position position="70"/>
    </location>
    <ligand>
        <name>S-adenosyl-L-methionine</name>
        <dbReference type="ChEBI" id="CHEBI:59789"/>
    </ligand>
</feature>
<dbReference type="InterPro" id="IPR023576">
    <property type="entry name" value="UbiE/COQ5_MeTrFase_CS"/>
</dbReference>
<comment type="catalytic activity">
    <reaction evidence="5">
        <text>a 2-demethylmenaquinol + S-adenosyl-L-methionine = a menaquinol + S-adenosyl-L-homocysteine + H(+)</text>
        <dbReference type="Rhea" id="RHEA:42640"/>
        <dbReference type="Rhea" id="RHEA-COMP:9539"/>
        <dbReference type="Rhea" id="RHEA-COMP:9563"/>
        <dbReference type="ChEBI" id="CHEBI:15378"/>
        <dbReference type="ChEBI" id="CHEBI:18151"/>
        <dbReference type="ChEBI" id="CHEBI:55437"/>
        <dbReference type="ChEBI" id="CHEBI:57856"/>
        <dbReference type="ChEBI" id="CHEBI:59789"/>
        <dbReference type="EC" id="2.1.1.163"/>
    </reaction>
</comment>
<evidence type="ECO:0000256" key="4">
    <source>
        <dbReference type="ARBA" id="ARBA00022691"/>
    </source>
</evidence>
<dbReference type="GO" id="GO:0032259">
    <property type="term" value="P:methylation"/>
    <property type="evidence" value="ECO:0007669"/>
    <property type="project" value="UniProtKB-KW"/>
</dbReference>
<dbReference type="PANTHER" id="PTHR43591:SF24">
    <property type="entry name" value="2-METHOXY-6-POLYPRENYL-1,4-BENZOQUINOL METHYLASE, MITOCHONDRIAL"/>
    <property type="match status" value="1"/>
</dbReference>
<comment type="function">
    <text evidence="5">Methyltransferase required for the conversion of demethylmenaquinol (DMKH2) to menaquinol (MKH2).</text>
</comment>
<evidence type="ECO:0000313" key="7">
    <source>
        <dbReference type="Proteomes" id="UP000483362"/>
    </source>
</evidence>
<evidence type="ECO:0000256" key="3">
    <source>
        <dbReference type="ARBA" id="ARBA00022679"/>
    </source>
</evidence>
<dbReference type="NCBIfam" id="TIGR01934">
    <property type="entry name" value="MenG_MenH_UbiE"/>
    <property type="match status" value="1"/>
</dbReference>
<dbReference type="GO" id="GO:0009234">
    <property type="term" value="P:menaquinone biosynthetic process"/>
    <property type="evidence" value="ECO:0007669"/>
    <property type="project" value="UniProtKB-UniRule"/>
</dbReference>
<dbReference type="AlphaFoldDB" id="A0A6L5X7C6"/>
<feature type="binding site" evidence="5">
    <location>
        <position position="90"/>
    </location>
    <ligand>
        <name>S-adenosyl-L-methionine</name>
        <dbReference type="ChEBI" id="CHEBI:59789"/>
    </ligand>
</feature>
<dbReference type="RefSeq" id="WP_154327943.1">
    <property type="nucleotide sequence ID" value="NZ_CP045696.1"/>
</dbReference>
<sequence length="245" mass="27447">MDNKVEHIMPYGDKQGKTQQVQAMFDSIAPAYDFMNRAMTMGIDKWWRKVACKLVAAAHPAHILDVATGTGDFAVKLYDTIHPATLTGIDLSEGMLDVARRKVEALHLEQHITFEQGNSLHMRYADGTFDAVTVAFGVRNFEHIDQGYKEMYRVMRPGGLLCVVELSTPRNALVRFFYNLYAMHVIPFFGSLKSGDKSAYRYLPESIAAVPQGQAMLELMRQAGFGHCSVRRLTLGTCSIYTAVK</sequence>
<keyword evidence="3 5" id="KW-0808">Transferase</keyword>
<dbReference type="SUPFAM" id="SSF53335">
    <property type="entry name" value="S-adenosyl-L-methionine-dependent methyltransferases"/>
    <property type="match status" value="1"/>
</dbReference>
<evidence type="ECO:0000313" key="6">
    <source>
        <dbReference type="EMBL" id="MSS16269.1"/>
    </source>
</evidence>
<dbReference type="HAMAP" id="MF_01813">
    <property type="entry name" value="MenG_UbiE_methyltr"/>
    <property type="match status" value="1"/>
</dbReference>
<dbReference type="EC" id="2.1.1.163" evidence="5"/>
<comment type="caution">
    <text evidence="5">Lacks conserved residue(s) required for the propagation of feature annotation.</text>
</comment>
<dbReference type="Gene3D" id="3.40.50.150">
    <property type="entry name" value="Vaccinia Virus protein VP39"/>
    <property type="match status" value="1"/>
</dbReference>
<name>A0A6L5X7C6_9BACT</name>
<comment type="caution">
    <text evidence="6">The sequence shown here is derived from an EMBL/GenBank/DDBJ whole genome shotgun (WGS) entry which is preliminary data.</text>
</comment>
<proteinExistence type="inferred from homology"/>
<dbReference type="NCBIfam" id="NF001244">
    <property type="entry name" value="PRK00216.1-5"/>
    <property type="match status" value="1"/>
</dbReference>
<comment type="similarity">
    <text evidence="5">Belongs to the class I-like SAM-binding methyltransferase superfamily. MenG/UbiE family.</text>
</comment>
<dbReference type="InterPro" id="IPR004033">
    <property type="entry name" value="UbiE/COQ5_MeTrFase"/>
</dbReference>
<dbReference type="PROSITE" id="PS51608">
    <property type="entry name" value="SAM_MT_UBIE"/>
    <property type="match status" value="1"/>
</dbReference>
<dbReference type="GO" id="GO:0043770">
    <property type="term" value="F:demethylmenaquinone methyltransferase activity"/>
    <property type="evidence" value="ECO:0007669"/>
    <property type="project" value="UniProtKB-UniRule"/>
</dbReference>
<dbReference type="CDD" id="cd02440">
    <property type="entry name" value="AdoMet_MTases"/>
    <property type="match status" value="1"/>
</dbReference>
<keyword evidence="7" id="KW-1185">Reference proteome</keyword>
<dbReference type="PANTHER" id="PTHR43591">
    <property type="entry name" value="METHYLTRANSFERASE"/>
    <property type="match status" value="1"/>
</dbReference>
<comment type="pathway">
    <text evidence="5">Quinol/quinone metabolism; menaquinone biosynthesis; menaquinol from 1,4-dihydroxy-2-naphthoate: step 2/2.</text>
</comment>
<keyword evidence="4 5" id="KW-0949">S-adenosyl-L-methionine</keyword>
<keyword evidence="1 5" id="KW-0474">Menaquinone biosynthesis</keyword>
<organism evidence="6 7">
    <name type="scientific">Sodaliphilus pleomorphus</name>
    <dbReference type="NCBI Taxonomy" id="2606626"/>
    <lineage>
        <taxon>Bacteria</taxon>
        <taxon>Pseudomonadati</taxon>
        <taxon>Bacteroidota</taxon>
        <taxon>Bacteroidia</taxon>
        <taxon>Bacteroidales</taxon>
        <taxon>Muribaculaceae</taxon>
        <taxon>Sodaliphilus</taxon>
    </lineage>
</organism>